<dbReference type="KEGG" id="vg:60325144"/>
<gene>
    <name evidence="1" type="primary">79</name>
    <name evidence="1" type="ORF">SEA_NIBB_79</name>
</gene>
<sequence length="76" mass="8088">MQNLIARSLAGVSWAEGGRAARFASASRMYGVTDGAGRWLSFDGVHPYSPRGGRKTAVEVAATIVVDDSLHWIVAL</sequence>
<accession>A0A411B5L8</accession>
<dbReference type="Proteomes" id="UP000290045">
    <property type="component" value="Segment"/>
</dbReference>
<reference evidence="1 2" key="1">
    <citation type="submission" date="2019-01" db="EMBL/GenBank/DDBJ databases">
        <authorList>
            <person name="Neitz A."/>
            <person name="Villela V."/>
            <person name="Anton S."/>
            <person name="Buhyoff S."/>
            <person name="Consani M."/>
            <person name="Davis D."/>
            <person name="Haas R."/>
            <person name="Heid C."/>
            <person name="Roop S."/>
            <person name="Braley A.B."/>
            <person name="Ettinger A.-S.H."/>
            <person name="Anders K.R."/>
            <person name="Garlena R.A."/>
            <person name="Russell D.A."/>
            <person name="Pope W.H."/>
            <person name="Jacobs-Sera D."/>
            <person name="Hendrix R.W."/>
            <person name="Hatfull G.F."/>
        </authorList>
    </citation>
    <scope>NUCLEOTIDE SEQUENCE [LARGE SCALE GENOMIC DNA]</scope>
</reference>
<name>A0A411B5L8_9CAUD</name>
<protein>
    <submittedName>
        <fullName evidence="1">Uncharacterized protein</fullName>
    </submittedName>
</protein>
<proteinExistence type="predicted"/>
<dbReference type="RefSeq" id="YP_009953667.1">
    <property type="nucleotide sequence ID" value="NC_051624.1"/>
</dbReference>
<dbReference type="GeneID" id="60325144"/>
<evidence type="ECO:0000313" key="2">
    <source>
        <dbReference type="Proteomes" id="UP000290045"/>
    </source>
</evidence>
<keyword evidence="2" id="KW-1185">Reference proteome</keyword>
<organism evidence="1 2">
    <name type="scientific">Mycobacterium phage Nibb</name>
    <dbReference type="NCBI Taxonomy" id="2510585"/>
    <lineage>
        <taxon>Viruses</taxon>
        <taxon>Duplodnaviria</taxon>
        <taxon>Heunggongvirae</taxon>
        <taxon>Uroviricota</taxon>
        <taxon>Caudoviricetes</taxon>
        <taxon>Weiservirinae</taxon>
        <taxon>Anayavirus</taxon>
        <taxon>Anayavirus nibb</taxon>
    </lineage>
</organism>
<dbReference type="EMBL" id="MK460246">
    <property type="protein sequence ID" value="QAX95618.1"/>
    <property type="molecule type" value="Genomic_DNA"/>
</dbReference>
<evidence type="ECO:0000313" key="1">
    <source>
        <dbReference type="EMBL" id="QAX95618.1"/>
    </source>
</evidence>